<feature type="region of interest" description="Disordered" evidence="1">
    <location>
        <begin position="59"/>
        <end position="112"/>
    </location>
</feature>
<keyword evidence="2" id="KW-0812">Transmembrane</keyword>
<comment type="caution">
    <text evidence="3">The sequence shown here is derived from an EMBL/GenBank/DDBJ whole genome shotgun (WGS) entry which is preliminary data.</text>
</comment>
<proteinExistence type="predicted"/>
<keyword evidence="2" id="KW-0472">Membrane</keyword>
<feature type="compositionally biased region" description="Low complexity" evidence="1">
    <location>
        <begin position="66"/>
        <end position="79"/>
    </location>
</feature>
<accession>A0ABV9GWQ6</accession>
<evidence type="ECO:0000256" key="2">
    <source>
        <dbReference type="SAM" id="Phobius"/>
    </source>
</evidence>
<gene>
    <name evidence="3" type="ORF">ACFO3A_03800</name>
</gene>
<protein>
    <recommendedName>
        <fullName evidence="5">Transmembrane protein</fullName>
    </recommendedName>
</protein>
<feature type="transmembrane region" description="Helical" evidence="2">
    <location>
        <begin position="30"/>
        <end position="49"/>
    </location>
</feature>
<keyword evidence="4" id="KW-1185">Reference proteome</keyword>
<keyword evidence="2" id="KW-1133">Transmembrane helix</keyword>
<evidence type="ECO:0000313" key="3">
    <source>
        <dbReference type="EMBL" id="MFC4621331.1"/>
    </source>
</evidence>
<dbReference type="Proteomes" id="UP001595967">
    <property type="component" value="Unassembled WGS sequence"/>
</dbReference>
<evidence type="ECO:0000313" key="4">
    <source>
        <dbReference type="Proteomes" id="UP001595967"/>
    </source>
</evidence>
<sequence length="112" mass="12007">MYLIVIAWLYVTVMMTVAEASAPNGSLLGAAITFIFYGLLPCVILVYILGTPERKRRLRARRQHEQQQWDAAQATAAAATELPPSDAGAPDRSGHAPGAAQNTGIAAVREET</sequence>
<organism evidence="3 4">
    <name type="scientific">Comamonas nitrativorans</name>
    <dbReference type="NCBI Taxonomy" id="108437"/>
    <lineage>
        <taxon>Bacteria</taxon>
        <taxon>Pseudomonadati</taxon>
        <taxon>Pseudomonadota</taxon>
        <taxon>Betaproteobacteria</taxon>
        <taxon>Burkholderiales</taxon>
        <taxon>Comamonadaceae</taxon>
        <taxon>Comamonas</taxon>
    </lineage>
</organism>
<name>A0ABV9GWQ6_9BURK</name>
<dbReference type="RefSeq" id="WP_377724108.1">
    <property type="nucleotide sequence ID" value="NZ_JBHSEW010000002.1"/>
</dbReference>
<dbReference type="EMBL" id="JBHSEW010000002">
    <property type="protein sequence ID" value="MFC4621331.1"/>
    <property type="molecule type" value="Genomic_DNA"/>
</dbReference>
<reference evidence="4" key="1">
    <citation type="journal article" date="2019" name="Int. J. Syst. Evol. Microbiol.">
        <title>The Global Catalogue of Microorganisms (GCM) 10K type strain sequencing project: providing services to taxonomists for standard genome sequencing and annotation.</title>
        <authorList>
            <consortium name="The Broad Institute Genomics Platform"/>
            <consortium name="The Broad Institute Genome Sequencing Center for Infectious Disease"/>
            <person name="Wu L."/>
            <person name="Ma J."/>
        </authorList>
    </citation>
    <scope>NUCLEOTIDE SEQUENCE [LARGE SCALE GENOMIC DNA]</scope>
    <source>
        <strain evidence="4">JCM 11650</strain>
    </source>
</reference>
<evidence type="ECO:0008006" key="5">
    <source>
        <dbReference type="Google" id="ProtNLM"/>
    </source>
</evidence>
<evidence type="ECO:0000256" key="1">
    <source>
        <dbReference type="SAM" id="MobiDB-lite"/>
    </source>
</evidence>